<dbReference type="Gene3D" id="1.50.40.10">
    <property type="entry name" value="Mitochondrial carrier domain"/>
    <property type="match status" value="1"/>
</dbReference>
<evidence type="ECO:0000256" key="9">
    <source>
        <dbReference type="ARBA" id="ARBA00023128"/>
    </source>
</evidence>
<dbReference type="KEGG" id="csol:105363944"/>
<evidence type="ECO:0000256" key="1">
    <source>
        <dbReference type="ARBA" id="ARBA00004448"/>
    </source>
</evidence>
<feature type="repeat" description="Solcar" evidence="22">
    <location>
        <begin position="193"/>
        <end position="278"/>
    </location>
</feature>
<dbReference type="GO" id="GO:1990575">
    <property type="term" value="P:mitochondrial L-ornithine transmembrane transport"/>
    <property type="evidence" value="ECO:0007669"/>
    <property type="project" value="TreeGrafter"/>
</dbReference>
<dbReference type="InterPro" id="IPR002067">
    <property type="entry name" value="MCP"/>
</dbReference>
<dbReference type="SUPFAM" id="SSF103506">
    <property type="entry name" value="Mitochondrial carrier"/>
    <property type="match status" value="1"/>
</dbReference>
<keyword evidence="10 22" id="KW-0472">Membrane</keyword>
<dbReference type="GO" id="GO:0005289">
    <property type="term" value="F:high-affinity L-arginine transmembrane transporter activity"/>
    <property type="evidence" value="ECO:0007669"/>
    <property type="project" value="TreeGrafter"/>
</dbReference>
<evidence type="ECO:0000256" key="8">
    <source>
        <dbReference type="ARBA" id="ARBA00022989"/>
    </source>
</evidence>
<reference evidence="26" key="1">
    <citation type="submission" date="2025-08" db="UniProtKB">
        <authorList>
            <consortium name="RefSeq"/>
        </authorList>
    </citation>
    <scope>IDENTIFICATION</scope>
</reference>
<protein>
    <recommendedName>
        <fullName evidence="17">Mitochondrial basic amino acids transporter</fullName>
    </recommendedName>
    <alternativeName>
        <fullName evidence="21">Carnitine/acylcarnitine translocase-like</fullName>
    </alternativeName>
    <alternativeName>
        <fullName evidence="20">Mitochondrial carnitine/acylcarnitine carrier protein CACL</fullName>
    </alternativeName>
    <alternativeName>
        <fullName evidence="19">Mitochondrial ornithine transporter 3</fullName>
    </alternativeName>
    <alternativeName>
        <fullName evidence="18">Solute carrier family 25 member 29</fullName>
    </alternativeName>
</protein>
<keyword evidence="5" id="KW-0677">Repeat</keyword>
<dbReference type="InterPro" id="IPR050567">
    <property type="entry name" value="Mitochondrial_Carrier"/>
</dbReference>
<accession>A0AAJ7DXI7</accession>
<evidence type="ECO:0000256" key="18">
    <source>
        <dbReference type="ARBA" id="ARBA00076491"/>
    </source>
</evidence>
<evidence type="ECO:0000313" key="26">
    <source>
        <dbReference type="RefSeq" id="XP_011500069.1"/>
    </source>
</evidence>
<dbReference type="Pfam" id="PF00153">
    <property type="entry name" value="Mito_carr"/>
    <property type="match status" value="3"/>
</dbReference>
<dbReference type="PROSITE" id="PS50920">
    <property type="entry name" value="SOLCAR"/>
    <property type="match status" value="3"/>
</dbReference>
<comment type="catalytic activity">
    <reaction evidence="12">
        <text>L-histidine(out) = L-histidine(in)</text>
        <dbReference type="Rhea" id="RHEA:72807"/>
        <dbReference type="ChEBI" id="CHEBI:57595"/>
    </reaction>
</comment>
<evidence type="ECO:0000256" key="22">
    <source>
        <dbReference type="PROSITE-ProRule" id="PRU00282"/>
    </source>
</evidence>
<comment type="catalytic activity">
    <reaction evidence="16">
        <text>N(omega)-methyl-L-arginine(in) + L-arginine(out) = N(omega)-methyl-L-arginine(out) + L-arginine(in)</text>
        <dbReference type="Rhea" id="RHEA:72803"/>
        <dbReference type="ChEBI" id="CHEBI:32682"/>
        <dbReference type="ChEBI" id="CHEBI:114953"/>
    </reaction>
</comment>
<dbReference type="PANTHER" id="PTHR45624">
    <property type="entry name" value="MITOCHONDRIAL BASIC AMINO ACIDS TRANSPORTER-RELATED"/>
    <property type="match status" value="1"/>
</dbReference>
<organism evidence="25 26">
    <name type="scientific">Ceratosolen solmsi marchali</name>
    <dbReference type="NCBI Taxonomy" id="326594"/>
    <lineage>
        <taxon>Eukaryota</taxon>
        <taxon>Metazoa</taxon>
        <taxon>Ecdysozoa</taxon>
        <taxon>Arthropoda</taxon>
        <taxon>Hexapoda</taxon>
        <taxon>Insecta</taxon>
        <taxon>Pterygota</taxon>
        <taxon>Neoptera</taxon>
        <taxon>Endopterygota</taxon>
        <taxon>Hymenoptera</taxon>
        <taxon>Apocrita</taxon>
        <taxon>Proctotrupomorpha</taxon>
        <taxon>Chalcidoidea</taxon>
        <taxon>Agaonidae</taxon>
        <taxon>Agaoninae</taxon>
        <taxon>Ceratosolen</taxon>
    </lineage>
</organism>
<evidence type="ECO:0000313" key="25">
    <source>
        <dbReference type="Proteomes" id="UP000695007"/>
    </source>
</evidence>
<sequence>MALDFLAGCLGGCAGIVVGHPFDTVKVHIQTQDHRNPKYRGTWHCFKTLLVQDSMAGLYRGMSSPMAGVAVINSIVFGVYGQSQKLLKEGLPSAESNNHLVCCFLTGAAAGIAQTPVSSPIELAKTRLQLQKAQPGVKQQRITGPVQCLREIHRAKGFRGVFSGFGVTLLREAPSYGIYFATYEALTGSQRLLPTWQMLLAGGLAGTASWIVSYPIDVVKSRLQADTEARYSGALDCLRKSVRTEGYGCLVRGLNSTIVRAFPTNAVTFAVVTWTMRLFGEDESREMTTSHVKPLPSSWSSSDRYGDSAPHSIQPLLDSDYLQDLLRANLALVPQETAQKPNGSAEQFDEAHHFEWAREMIHY</sequence>
<keyword evidence="9" id="KW-0496">Mitochondrion</keyword>
<keyword evidence="7" id="KW-0029">Amino-acid transport</keyword>
<evidence type="ECO:0000256" key="10">
    <source>
        <dbReference type="ARBA" id="ARBA00023136"/>
    </source>
</evidence>
<feature type="repeat" description="Solcar" evidence="22">
    <location>
        <begin position="2"/>
        <end position="86"/>
    </location>
</feature>
<evidence type="ECO:0000256" key="21">
    <source>
        <dbReference type="ARBA" id="ARBA00080567"/>
    </source>
</evidence>
<dbReference type="FunFam" id="1.50.40.10:FF:000037">
    <property type="entry name" value="Solute carrier family 25 member 29"/>
    <property type="match status" value="1"/>
</dbReference>
<keyword evidence="4 22" id="KW-0812">Transmembrane</keyword>
<evidence type="ECO:0000256" key="24">
    <source>
        <dbReference type="SAM" id="MobiDB-lite"/>
    </source>
</evidence>
<keyword evidence="3 23" id="KW-0813">Transport</keyword>
<evidence type="ECO:0000256" key="13">
    <source>
        <dbReference type="ARBA" id="ARBA00050768"/>
    </source>
</evidence>
<evidence type="ECO:0000256" key="15">
    <source>
        <dbReference type="ARBA" id="ARBA00051921"/>
    </source>
</evidence>
<keyword evidence="6" id="KW-0999">Mitochondrion inner membrane</keyword>
<comment type="catalytic activity">
    <reaction evidence="15">
        <text>L-ornithine(in) + L-arginine(out) = L-ornithine(out) + L-arginine(in)</text>
        <dbReference type="Rhea" id="RHEA:34991"/>
        <dbReference type="ChEBI" id="CHEBI:32682"/>
        <dbReference type="ChEBI" id="CHEBI:46911"/>
    </reaction>
</comment>
<gene>
    <name evidence="26" type="primary">LOC105363944</name>
</gene>
<feature type="region of interest" description="Disordered" evidence="24">
    <location>
        <begin position="287"/>
        <end position="306"/>
    </location>
</feature>
<evidence type="ECO:0000256" key="12">
    <source>
        <dbReference type="ARBA" id="ARBA00050592"/>
    </source>
</evidence>
<comment type="catalytic activity">
    <reaction evidence="14">
        <text>L-homoarginine(in) + L-arginine(out) = L-homoarginine(out) + L-arginine(in)</text>
        <dbReference type="Rhea" id="RHEA:72799"/>
        <dbReference type="ChEBI" id="CHEBI:32682"/>
        <dbReference type="ChEBI" id="CHEBI:143006"/>
    </reaction>
</comment>
<dbReference type="GO" id="GO:0005743">
    <property type="term" value="C:mitochondrial inner membrane"/>
    <property type="evidence" value="ECO:0007669"/>
    <property type="project" value="UniProtKB-SubCell"/>
</dbReference>
<evidence type="ECO:0000256" key="20">
    <source>
        <dbReference type="ARBA" id="ARBA00079387"/>
    </source>
</evidence>
<evidence type="ECO:0000256" key="2">
    <source>
        <dbReference type="ARBA" id="ARBA00006375"/>
    </source>
</evidence>
<comment type="catalytic activity">
    <reaction evidence="11">
        <text>L-lysine(out) + L-arginine(in) = L-lysine(in) + L-arginine(out)</text>
        <dbReference type="Rhea" id="RHEA:70827"/>
        <dbReference type="ChEBI" id="CHEBI:32551"/>
        <dbReference type="ChEBI" id="CHEBI:32682"/>
    </reaction>
</comment>
<feature type="repeat" description="Solcar" evidence="22">
    <location>
        <begin position="98"/>
        <end position="189"/>
    </location>
</feature>
<evidence type="ECO:0000256" key="14">
    <source>
        <dbReference type="ARBA" id="ARBA00051045"/>
    </source>
</evidence>
<dbReference type="InterPro" id="IPR023395">
    <property type="entry name" value="MCP_dom_sf"/>
</dbReference>
<dbReference type="AlphaFoldDB" id="A0AAJ7DXI7"/>
<dbReference type="PANTHER" id="PTHR45624:SF61">
    <property type="entry name" value="MITOCHONDRIAL BASIC AMINO ACIDS TRANSPORTER"/>
    <property type="match status" value="1"/>
</dbReference>
<evidence type="ECO:0000256" key="23">
    <source>
        <dbReference type="RuleBase" id="RU000488"/>
    </source>
</evidence>
<comment type="subcellular location">
    <subcellularLocation>
        <location evidence="1">Mitochondrion inner membrane</location>
        <topology evidence="1">Multi-pass membrane protein</topology>
    </subcellularLocation>
</comment>
<proteinExistence type="inferred from homology"/>
<evidence type="ECO:0000256" key="19">
    <source>
        <dbReference type="ARBA" id="ARBA00078745"/>
    </source>
</evidence>
<keyword evidence="8" id="KW-1133">Transmembrane helix</keyword>
<dbReference type="GeneID" id="105363944"/>
<evidence type="ECO:0000256" key="7">
    <source>
        <dbReference type="ARBA" id="ARBA00022970"/>
    </source>
</evidence>
<evidence type="ECO:0000256" key="6">
    <source>
        <dbReference type="ARBA" id="ARBA00022792"/>
    </source>
</evidence>
<dbReference type="RefSeq" id="XP_011500069.1">
    <property type="nucleotide sequence ID" value="XM_011501767.1"/>
</dbReference>
<evidence type="ECO:0000256" key="16">
    <source>
        <dbReference type="ARBA" id="ARBA00052673"/>
    </source>
</evidence>
<evidence type="ECO:0000256" key="11">
    <source>
        <dbReference type="ARBA" id="ARBA00049090"/>
    </source>
</evidence>
<dbReference type="Proteomes" id="UP000695007">
    <property type="component" value="Unplaced"/>
</dbReference>
<evidence type="ECO:0000256" key="5">
    <source>
        <dbReference type="ARBA" id="ARBA00022737"/>
    </source>
</evidence>
<evidence type="ECO:0000256" key="3">
    <source>
        <dbReference type="ARBA" id="ARBA00022448"/>
    </source>
</evidence>
<comment type="catalytic activity">
    <reaction evidence="13">
        <text>L-histidine(out) + L-arginine(in) = L-histidine(in) + L-arginine(out)</text>
        <dbReference type="Rhea" id="RHEA:71063"/>
        <dbReference type="ChEBI" id="CHEBI:32682"/>
        <dbReference type="ChEBI" id="CHEBI:57595"/>
    </reaction>
</comment>
<evidence type="ECO:0000256" key="17">
    <source>
        <dbReference type="ARBA" id="ARBA00071763"/>
    </source>
</evidence>
<keyword evidence="25" id="KW-1185">Reference proteome</keyword>
<name>A0AAJ7DXI7_9HYME</name>
<dbReference type="InterPro" id="IPR018108">
    <property type="entry name" value="MCP_transmembrane"/>
</dbReference>
<comment type="similarity">
    <text evidence="2 23">Belongs to the mitochondrial carrier (TC 2.A.29) family.</text>
</comment>
<evidence type="ECO:0000256" key="4">
    <source>
        <dbReference type="ARBA" id="ARBA00022692"/>
    </source>
</evidence>
<dbReference type="PRINTS" id="PR00926">
    <property type="entry name" value="MITOCARRIER"/>
</dbReference>